<dbReference type="Proteomes" id="UP001054945">
    <property type="component" value="Unassembled WGS sequence"/>
</dbReference>
<sequence>MLFGFLTLKCGAVTPKIPSRNHCPSLNSSEAYYSDVDAPDILLQTSASNFHSELHNPEIRFRKCYSSLASKSGLLLLLRGGSAVNEFAQTGPLEYIIQKKALHISVVSVTQCLFGSN</sequence>
<reference evidence="1 2" key="1">
    <citation type="submission" date="2021-06" db="EMBL/GenBank/DDBJ databases">
        <title>Caerostris extrusa draft genome.</title>
        <authorList>
            <person name="Kono N."/>
            <person name="Arakawa K."/>
        </authorList>
    </citation>
    <scope>NUCLEOTIDE SEQUENCE [LARGE SCALE GENOMIC DNA]</scope>
</reference>
<name>A0AAV4NXP2_CAEEX</name>
<evidence type="ECO:0000313" key="1">
    <source>
        <dbReference type="EMBL" id="GIX89123.1"/>
    </source>
</evidence>
<dbReference type="AlphaFoldDB" id="A0AAV4NXP2"/>
<evidence type="ECO:0000313" key="2">
    <source>
        <dbReference type="Proteomes" id="UP001054945"/>
    </source>
</evidence>
<keyword evidence="2" id="KW-1185">Reference proteome</keyword>
<gene>
    <name evidence="1" type="ORF">CEXT_176121</name>
</gene>
<dbReference type="EMBL" id="BPLR01003828">
    <property type="protein sequence ID" value="GIX89123.1"/>
    <property type="molecule type" value="Genomic_DNA"/>
</dbReference>
<proteinExistence type="predicted"/>
<comment type="caution">
    <text evidence="1">The sequence shown here is derived from an EMBL/GenBank/DDBJ whole genome shotgun (WGS) entry which is preliminary data.</text>
</comment>
<accession>A0AAV4NXP2</accession>
<protein>
    <submittedName>
        <fullName evidence="1">Uncharacterized protein</fullName>
    </submittedName>
</protein>
<organism evidence="1 2">
    <name type="scientific">Caerostris extrusa</name>
    <name type="common">Bark spider</name>
    <name type="synonym">Caerostris bankana</name>
    <dbReference type="NCBI Taxonomy" id="172846"/>
    <lineage>
        <taxon>Eukaryota</taxon>
        <taxon>Metazoa</taxon>
        <taxon>Ecdysozoa</taxon>
        <taxon>Arthropoda</taxon>
        <taxon>Chelicerata</taxon>
        <taxon>Arachnida</taxon>
        <taxon>Araneae</taxon>
        <taxon>Araneomorphae</taxon>
        <taxon>Entelegynae</taxon>
        <taxon>Araneoidea</taxon>
        <taxon>Araneidae</taxon>
        <taxon>Caerostris</taxon>
    </lineage>
</organism>